<keyword evidence="7" id="KW-0902">Two-component regulatory system</keyword>
<feature type="transmembrane region" description="Helical" evidence="9">
    <location>
        <begin position="208"/>
        <end position="228"/>
    </location>
</feature>
<feature type="transmembrane region" description="Helical" evidence="9">
    <location>
        <begin position="104"/>
        <end position="120"/>
    </location>
</feature>
<accession>A0ABZ2FB19</accession>
<evidence type="ECO:0000256" key="3">
    <source>
        <dbReference type="ARBA" id="ARBA00022679"/>
    </source>
</evidence>
<evidence type="ECO:0000256" key="4">
    <source>
        <dbReference type="ARBA" id="ARBA00022692"/>
    </source>
</evidence>
<dbReference type="InterPro" id="IPR050482">
    <property type="entry name" value="Sensor_HK_TwoCompSys"/>
</dbReference>
<keyword evidence="12" id="KW-1185">Reference proteome</keyword>
<dbReference type="Gene3D" id="1.20.5.1930">
    <property type="match status" value="1"/>
</dbReference>
<dbReference type="GO" id="GO:0016301">
    <property type="term" value="F:kinase activity"/>
    <property type="evidence" value="ECO:0007669"/>
    <property type="project" value="UniProtKB-KW"/>
</dbReference>
<organism evidence="11 12">
    <name type="scientific">Janibacter terrae</name>
    <dbReference type="NCBI Taxonomy" id="103817"/>
    <lineage>
        <taxon>Bacteria</taxon>
        <taxon>Bacillati</taxon>
        <taxon>Actinomycetota</taxon>
        <taxon>Actinomycetes</taxon>
        <taxon>Micrococcales</taxon>
        <taxon>Intrasporangiaceae</taxon>
        <taxon>Janibacter</taxon>
    </lineage>
</organism>
<dbReference type="InterPro" id="IPR029016">
    <property type="entry name" value="GAF-like_dom_sf"/>
</dbReference>
<feature type="transmembrane region" description="Helical" evidence="9">
    <location>
        <begin position="17"/>
        <end position="37"/>
    </location>
</feature>
<dbReference type="InterPro" id="IPR011712">
    <property type="entry name" value="Sig_transdc_His_kin_sub3_dim/P"/>
</dbReference>
<evidence type="ECO:0000256" key="7">
    <source>
        <dbReference type="ARBA" id="ARBA00023012"/>
    </source>
</evidence>
<keyword evidence="6 9" id="KW-1133">Transmembrane helix</keyword>
<dbReference type="InterPro" id="IPR003018">
    <property type="entry name" value="GAF"/>
</dbReference>
<feature type="transmembrane region" description="Helical" evidence="9">
    <location>
        <begin position="234"/>
        <end position="256"/>
    </location>
</feature>
<dbReference type="Proteomes" id="UP001381003">
    <property type="component" value="Chromosome"/>
</dbReference>
<dbReference type="Pfam" id="PF02518">
    <property type="entry name" value="HATPase_c"/>
    <property type="match status" value="1"/>
</dbReference>
<dbReference type="InterPro" id="IPR036890">
    <property type="entry name" value="HATPase_C_sf"/>
</dbReference>
<keyword evidence="5 11" id="KW-0418">Kinase</keyword>
<dbReference type="SUPFAM" id="SSF55781">
    <property type="entry name" value="GAF domain-like"/>
    <property type="match status" value="1"/>
</dbReference>
<keyword evidence="3" id="KW-0808">Transferase</keyword>
<evidence type="ECO:0000313" key="12">
    <source>
        <dbReference type="Proteomes" id="UP001381003"/>
    </source>
</evidence>
<evidence type="ECO:0000256" key="5">
    <source>
        <dbReference type="ARBA" id="ARBA00022777"/>
    </source>
</evidence>
<dbReference type="Pfam" id="PF01590">
    <property type="entry name" value="GAF"/>
    <property type="match status" value="1"/>
</dbReference>
<dbReference type="Pfam" id="PF07730">
    <property type="entry name" value="HisKA_3"/>
    <property type="match status" value="1"/>
</dbReference>
<feature type="transmembrane region" description="Helical" evidence="9">
    <location>
        <begin position="43"/>
        <end position="64"/>
    </location>
</feature>
<dbReference type="PANTHER" id="PTHR24421:SF37">
    <property type="entry name" value="SENSOR HISTIDINE KINASE NARS"/>
    <property type="match status" value="1"/>
</dbReference>
<evidence type="ECO:0000256" key="9">
    <source>
        <dbReference type="SAM" id="Phobius"/>
    </source>
</evidence>
<name>A0ABZ2FB19_9MICO</name>
<dbReference type="RefSeq" id="WP_338537836.1">
    <property type="nucleotide sequence ID" value="NZ_CP104874.1"/>
</dbReference>
<evidence type="ECO:0000256" key="8">
    <source>
        <dbReference type="ARBA" id="ARBA00023136"/>
    </source>
</evidence>
<evidence type="ECO:0000259" key="10">
    <source>
        <dbReference type="SMART" id="SM00387"/>
    </source>
</evidence>
<comment type="subcellular location">
    <subcellularLocation>
        <location evidence="1">Cell membrane</location>
        <topology evidence="1">Multi-pass membrane protein</topology>
    </subcellularLocation>
</comment>
<sequence>MTPGAGTVTVRRRAGEAALGGTVAAVLVLLALAGLLTSDGADTPSSVATLTLAAGFLPLGIFVLGARPGHLVGRVVLAIGLVALAAVAAAGWAHHVVAAWATQWLWWPPLALIPLALLAFPGGHLPTGSRRWVAWLLVLTTAVSTTTLATAALGAPRTLLTSAQAAPVAARPWVVATVAGAVVVILLTVLVVIDMVARARADDAEGSVRSQILCLLPAGLLLVAGTALDAGGMSYSLVPAALALPLGMGLAILRYGVDDLDLVVNRTLVWLVMSGAVLVAFALTIAVTSSTVLGERPFLASAIGTGIIAAGFDPLRRVVQRALDRLLFGDRDRPHQVVGNLGRRMHQASDPGGMLTEFVETLTDALRVPYARILVTTRGAEPLVVAESGRPQPGTQAFPLVAHGDHVGTLEVAPRRAGGAFTPAEEALLTQVATQAAIAAEAHRLTLQLQRARTVLVRAREEERLRLRHDLHDGLGPALAGTRMQLTAARGRLAGSAAPEDPAVGLLLANALEVLADCTAEVRRVVDGLRPPALDRGVGTALAQRVDVLLPDHRTTVQVPTDLPDLPPAVEVAAYRIATEAMTNVVRHAHARSCRVDVCAQDDWLHVTVTDDGVGGVRPRDGGVGLQSMANRAEELGGTCRVLDADPGTRVEVRIPLAPS</sequence>
<keyword evidence="4 9" id="KW-0812">Transmembrane</keyword>
<dbReference type="EMBL" id="CP104874">
    <property type="protein sequence ID" value="WWF04497.1"/>
    <property type="molecule type" value="Genomic_DNA"/>
</dbReference>
<dbReference type="CDD" id="cd16917">
    <property type="entry name" value="HATPase_UhpB-NarQ-NarX-like"/>
    <property type="match status" value="1"/>
</dbReference>
<evidence type="ECO:0000256" key="1">
    <source>
        <dbReference type="ARBA" id="ARBA00004651"/>
    </source>
</evidence>
<feature type="transmembrane region" description="Helical" evidence="9">
    <location>
        <begin position="132"/>
        <end position="153"/>
    </location>
</feature>
<dbReference type="InterPro" id="IPR003594">
    <property type="entry name" value="HATPase_dom"/>
</dbReference>
<keyword evidence="2" id="KW-1003">Cell membrane</keyword>
<feature type="transmembrane region" description="Helical" evidence="9">
    <location>
        <begin position="173"/>
        <end position="196"/>
    </location>
</feature>
<proteinExistence type="predicted"/>
<dbReference type="SUPFAM" id="SSF55874">
    <property type="entry name" value="ATPase domain of HSP90 chaperone/DNA topoisomerase II/histidine kinase"/>
    <property type="match status" value="1"/>
</dbReference>
<gene>
    <name evidence="11" type="ORF">N5P18_12465</name>
</gene>
<reference evidence="11 12" key="1">
    <citation type="submission" date="2022-09" db="EMBL/GenBank/DDBJ databases">
        <title>Complete genome sequence of Janibacter terrae strain COS04-44, PCL-degrading bacteria isolated from oil spilled coast.</title>
        <authorList>
            <person name="Park H."/>
            <person name="Kim J.Y."/>
            <person name="An S.H."/>
            <person name="Lee C.M."/>
            <person name="Weon H.-Y."/>
        </authorList>
    </citation>
    <scope>NUCLEOTIDE SEQUENCE [LARGE SCALE GENOMIC DNA]</scope>
    <source>
        <strain evidence="11 12">COS04-44</strain>
    </source>
</reference>
<dbReference type="SMART" id="SM00387">
    <property type="entry name" value="HATPase_c"/>
    <property type="match status" value="1"/>
</dbReference>
<evidence type="ECO:0000256" key="2">
    <source>
        <dbReference type="ARBA" id="ARBA00022475"/>
    </source>
</evidence>
<evidence type="ECO:0000313" key="11">
    <source>
        <dbReference type="EMBL" id="WWF04497.1"/>
    </source>
</evidence>
<dbReference type="Gene3D" id="3.30.565.10">
    <property type="entry name" value="Histidine kinase-like ATPase, C-terminal domain"/>
    <property type="match status" value="1"/>
</dbReference>
<feature type="transmembrane region" description="Helical" evidence="9">
    <location>
        <begin position="268"/>
        <end position="292"/>
    </location>
</feature>
<keyword evidence="8 9" id="KW-0472">Membrane</keyword>
<protein>
    <submittedName>
        <fullName evidence="11">Sensor histidine kinase</fullName>
    </submittedName>
</protein>
<feature type="domain" description="Histidine kinase/HSP90-like ATPase" evidence="10">
    <location>
        <begin position="569"/>
        <end position="659"/>
    </location>
</feature>
<dbReference type="Gene3D" id="3.30.450.40">
    <property type="match status" value="1"/>
</dbReference>
<evidence type="ECO:0000256" key="6">
    <source>
        <dbReference type="ARBA" id="ARBA00022989"/>
    </source>
</evidence>
<dbReference type="PANTHER" id="PTHR24421">
    <property type="entry name" value="NITRATE/NITRITE SENSOR PROTEIN NARX-RELATED"/>
    <property type="match status" value="1"/>
</dbReference>
<feature type="transmembrane region" description="Helical" evidence="9">
    <location>
        <begin position="71"/>
        <end position="92"/>
    </location>
</feature>